<dbReference type="Gene3D" id="3.30.70.100">
    <property type="match status" value="1"/>
</dbReference>
<dbReference type="SMART" id="SM00886">
    <property type="entry name" value="Dabb"/>
    <property type="match status" value="1"/>
</dbReference>
<dbReference type="InterPro" id="IPR013097">
    <property type="entry name" value="Dabb"/>
</dbReference>
<dbReference type="Proteomes" id="UP000586918">
    <property type="component" value="Unassembled WGS sequence"/>
</dbReference>
<protein>
    <submittedName>
        <fullName evidence="2">Dabb family protein</fullName>
    </submittedName>
</protein>
<dbReference type="AlphaFoldDB" id="A0A848DK19"/>
<dbReference type="SUPFAM" id="SSF54909">
    <property type="entry name" value="Dimeric alpha+beta barrel"/>
    <property type="match status" value="1"/>
</dbReference>
<name>A0A848DK19_9PSEU</name>
<organism evidence="2 3">
    <name type="scientific">Pseudonocardia bannensis</name>
    <dbReference type="NCBI Taxonomy" id="630973"/>
    <lineage>
        <taxon>Bacteria</taxon>
        <taxon>Bacillati</taxon>
        <taxon>Actinomycetota</taxon>
        <taxon>Actinomycetes</taxon>
        <taxon>Pseudonocardiales</taxon>
        <taxon>Pseudonocardiaceae</taxon>
        <taxon>Pseudonocardia</taxon>
    </lineage>
</organism>
<dbReference type="RefSeq" id="WP_169413751.1">
    <property type="nucleotide sequence ID" value="NZ_JAAXKZ010000056.1"/>
</dbReference>
<dbReference type="Pfam" id="PF07876">
    <property type="entry name" value="Dabb"/>
    <property type="match status" value="1"/>
</dbReference>
<sequence length="98" mass="11031">MIRNVVVGRVRDGVAPAQVEQALRDLRVDGVEFDLLAGTDLGLREGSADYVITVDLADEQAYRIYDADPEHNRIHAELFAPISERIERVQFRLPGQRS</sequence>
<gene>
    <name evidence="2" type="ORF">HF519_15995</name>
</gene>
<dbReference type="InterPro" id="IPR011008">
    <property type="entry name" value="Dimeric_a/b-barrel"/>
</dbReference>
<comment type="caution">
    <text evidence="2">The sequence shown here is derived from an EMBL/GenBank/DDBJ whole genome shotgun (WGS) entry which is preliminary data.</text>
</comment>
<feature type="domain" description="Stress-response A/B barrel" evidence="1">
    <location>
        <begin position="1"/>
        <end position="91"/>
    </location>
</feature>
<accession>A0A848DK19</accession>
<dbReference type="PROSITE" id="PS51502">
    <property type="entry name" value="S_R_A_B_BARREL"/>
    <property type="match status" value="1"/>
</dbReference>
<reference evidence="2 3" key="1">
    <citation type="submission" date="2020-04" db="EMBL/GenBank/DDBJ databases">
        <authorList>
            <person name="Klaysubun C."/>
            <person name="Duangmal K."/>
            <person name="Lipun K."/>
        </authorList>
    </citation>
    <scope>NUCLEOTIDE SEQUENCE [LARGE SCALE GENOMIC DNA]</scope>
    <source>
        <strain evidence="2 3">DSM 45300</strain>
    </source>
</reference>
<evidence type="ECO:0000313" key="3">
    <source>
        <dbReference type="Proteomes" id="UP000586918"/>
    </source>
</evidence>
<dbReference type="EMBL" id="JAAXKZ010000056">
    <property type="protein sequence ID" value="NMH93048.1"/>
    <property type="molecule type" value="Genomic_DNA"/>
</dbReference>
<keyword evidence="3" id="KW-1185">Reference proteome</keyword>
<proteinExistence type="predicted"/>
<evidence type="ECO:0000313" key="2">
    <source>
        <dbReference type="EMBL" id="NMH93048.1"/>
    </source>
</evidence>
<evidence type="ECO:0000259" key="1">
    <source>
        <dbReference type="PROSITE" id="PS51502"/>
    </source>
</evidence>